<evidence type="ECO:0000313" key="2">
    <source>
        <dbReference type="Proteomes" id="UP000694888"/>
    </source>
</evidence>
<feature type="compositionally biased region" description="Polar residues" evidence="1">
    <location>
        <begin position="133"/>
        <end position="149"/>
    </location>
</feature>
<feature type="compositionally biased region" description="Polar residues" evidence="1">
    <location>
        <begin position="64"/>
        <end position="81"/>
    </location>
</feature>
<name>A0ABM0JTQ5_APLCA</name>
<reference evidence="3" key="1">
    <citation type="submission" date="2025-08" db="UniProtKB">
        <authorList>
            <consortium name="RefSeq"/>
        </authorList>
    </citation>
    <scope>IDENTIFICATION</scope>
</reference>
<organism evidence="2 3">
    <name type="scientific">Aplysia californica</name>
    <name type="common">California sea hare</name>
    <dbReference type="NCBI Taxonomy" id="6500"/>
    <lineage>
        <taxon>Eukaryota</taxon>
        <taxon>Metazoa</taxon>
        <taxon>Spiralia</taxon>
        <taxon>Lophotrochozoa</taxon>
        <taxon>Mollusca</taxon>
        <taxon>Gastropoda</taxon>
        <taxon>Heterobranchia</taxon>
        <taxon>Euthyneura</taxon>
        <taxon>Tectipleura</taxon>
        <taxon>Aplysiida</taxon>
        <taxon>Aplysioidea</taxon>
        <taxon>Aplysiidae</taxon>
        <taxon>Aplysia</taxon>
    </lineage>
</organism>
<feature type="region of interest" description="Disordered" evidence="1">
    <location>
        <begin position="301"/>
        <end position="339"/>
    </location>
</feature>
<proteinExistence type="predicted"/>
<accession>A0ABM0JTQ5</accession>
<sequence length="339" mass="36887">MDHDKRKLPRTLCQSSWDNQGVPRKDGQTDVRKIPMATPTRKQSPSHLEVRELSDVTSRDGKFPNQSGTFRSTSLSPTSRGSDGGGASEFRSRSSRSLSPMYVPSTPATAVSRRRQQAGHRSPGNDADDPTCNHINLSPTSPGSESMSPTFRDIYSPVPTETTFDLEPVLNTPRRLSRRVATPAYQQTGPGSNLPSSSVFPAITIETCDAPKSSQKTHNKHHQPPFSVYPDSLASSQKTANSRTFEGAVRKTSSSYNITSCLNVPSPIIRRRTTEGRIIVGLNNDFIKGALNKMWSRSEGNLPASVSDDVSNSNSNSYSKSNSFAKSYSNSNSNNGSSN</sequence>
<evidence type="ECO:0000256" key="1">
    <source>
        <dbReference type="SAM" id="MobiDB-lite"/>
    </source>
</evidence>
<gene>
    <name evidence="3" type="primary">LOC101855802</name>
</gene>
<keyword evidence="2" id="KW-1185">Reference proteome</keyword>
<feature type="compositionally biased region" description="Basic and acidic residues" evidence="1">
    <location>
        <begin position="48"/>
        <end position="62"/>
    </location>
</feature>
<feature type="region of interest" description="Disordered" evidence="1">
    <location>
        <begin position="211"/>
        <end position="240"/>
    </location>
</feature>
<evidence type="ECO:0000313" key="3">
    <source>
        <dbReference type="RefSeq" id="XP_005101281.1"/>
    </source>
</evidence>
<protein>
    <submittedName>
        <fullName evidence="3">Uncharacterized protein LOC101855802</fullName>
    </submittedName>
</protein>
<dbReference type="Proteomes" id="UP000694888">
    <property type="component" value="Unplaced"/>
</dbReference>
<feature type="compositionally biased region" description="Low complexity" evidence="1">
    <location>
        <begin position="304"/>
        <end position="339"/>
    </location>
</feature>
<feature type="region of interest" description="Disordered" evidence="1">
    <location>
        <begin position="1"/>
        <end position="151"/>
    </location>
</feature>
<feature type="compositionally biased region" description="Basic and acidic residues" evidence="1">
    <location>
        <begin position="23"/>
        <end position="33"/>
    </location>
</feature>
<dbReference type="RefSeq" id="XP_005101281.1">
    <property type="nucleotide sequence ID" value="XM_005101224.3"/>
</dbReference>
<dbReference type="GeneID" id="101855802"/>